<dbReference type="EMBL" id="PDEP01000003">
    <property type="protein sequence ID" value="PEN08325.1"/>
    <property type="molecule type" value="Genomic_DNA"/>
</dbReference>
<gene>
    <name evidence="3" type="ORF">CRI93_04210</name>
</gene>
<reference evidence="3 4" key="1">
    <citation type="submission" date="2017-10" db="EMBL/GenBank/DDBJ databases">
        <title>Draft genome of Longimonas halophila.</title>
        <authorList>
            <person name="Goh K.M."/>
            <person name="Shamsir M.S."/>
            <person name="Lim S.W."/>
        </authorList>
    </citation>
    <scope>NUCLEOTIDE SEQUENCE [LARGE SCALE GENOMIC DNA]</scope>
    <source>
        <strain evidence="3 4">KCTC 42399</strain>
    </source>
</reference>
<keyword evidence="4" id="KW-1185">Reference proteome</keyword>
<dbReference type="AlphaFoldDB" id="A0A2H3NNJ7"/>
<keyword evidence="2" id="KW-0732">Signal</keyword>
<evidence type="ECO:0000256" key="1">
    <source>
        <dbReference type="SAM" id="MobiDB-lite"/>
    </source>
</evidence>
<protein>
    <submittedName>
        <fullName evidence="3">Uncharacterized protein</fullName>
    </submittedName>
</protein>
<proteinExistence type="predicted"/>
<evidence type="ECO:0000313" key="3">
    <source>
        <dbReference type="EMBL" id="PEN08325.1"/>
    </source>
</evidence>
<feature type="signal peptide" evidence="2">
    <location>
        <begin position="1"/>
        <end position="19"/>
    </location>
</feature>
<feature type="chain" id="PRO_5013796594" evidence="2">
    <location>
        <begin position="20"/>
        <end position="66"/>
    </location>
</feature>
<feature type="region of interest" description="Disordered" evidence="1">
    <location>
        <begin position="30"/>
        <end position="49"/>
    </location>
</feature>
<name>A0A2H3NNJ7_9BACT</name>
<organism evidence="3 4">
    <name type="scientific">Longimonas halophila</name>
    <dbReference type="NCBI Taxonomy" id="1469170"/>
    <lineage>
        <taxon>Bacteria</taxon>
        <taxon>Pseudomonadati</taxon>
        <taxon>Rhodothermota</taxon>
        <taxon>Rhodothermia</taxon>
        <taxon>Rhodothermales</taxon>
        <taxon>Salisaetaceae</taxon>
        <taxon>Longimonas</taxon>
    </lineage>
</organism>
<comment type="caution">
    <text evidence="3">The sequence shown here is derived from an EMBL/GenBank/DDBJ whole genome shotgun (WGS) entry which is preliminary data.</text>
</comment>
<dbReference type="Proteomes" id="UP000221024">
    <property type="component" value="Unassembled WGS sequence"/>
</dbReference>
<sequence>MSRVLKALLISAAATGAAALVLRQFDLDQPAPAPSDDMPFGGMDPDAMPDEDVELLMRELASQLGL</sequence>
<evidence type="ECO:0000313" key="4">
    <source>
        <dbReference type="Proteomes" id="UP000221024"/>
    </source>
</evidence>
<dbReference type="RefSeq" id="WP_098061364.1">
    <property type="nucleotide sequence ID" value="NZ_PDEP01000003.1"/>
</dbReference>
<accession>A0A2H3NNJ7</accession>
<evidence type="ECO:0000256" key="2">
    <source>
        <dbReference type="SAM" id="SignalP"/>
    </source>
</evidence>